<dbReference type="Proteomes" id="UP000287447">
    <property type="component" value="Unassembled WGS sequence"/>
</dbReference>
<comment type="caution">
    <text evidence="1">The sequence shown here is derived from an EMBL/GenBank/DDBJ whole genome shotgun (WGS) entry which is preliminary data.</text>
</comment>
<gene>
    <name evidence="1" type="ORF">EOI86_16360</name>
</gene>
<dbReference type="AlphaFoldDB" id="A0A3S2WSE3"/>
<sequence>MCFVWIDDGGRQMARQNISSGRPWEDKAGYSRAVRIGPIVEIGLTSPSAPDGSILHSGDVYKQTRECLLIIEDALAAVGASFKDVIKTNIMMLDTRKWADAGRAHSEFLGATRPGLSFVGVSGFFDPLIEVEVEVTAYIEDDA</sequence>
<dbReference type="InterPro" id="IPR035959">
    <property type="entry name" value="RutC-like_sf"/>
</dbReference>
<dbReference type="SUPFAM" id="SSF55298">
    <property type="entry name" value="YjgF-like"/>
    <property type="match status" value="1"/>
</dbReference>
<dbReference type="EMBL" id="SADE01000002">
    <property type="protein sequence ID" value="RVU36737.1"/>
    <property type="molecule type" value="Genomic_DNA"/>
</dbReference>
<organism evidence="1 2">
    <name type="scientific">Hwanghaeella grinnelliae</name>
    <dbReference type="NCBI Taxonomy" id="2500179"/>
    <lineage>
        <taxon>Bacteria</taxon>
        <taxon>Pseudomonadati</taxon>
        <taxon>Pseudomonadota</taxon>
        <taxon>Alphaproteobacteria</taxon>
        <taxon>Rhodospirillales</taxon>
        <taxon>Rhodospirillaceae</taxon>
        <taxon>Hwanghaeella</taxon>
    </lineage>
</organism>
<keyword evidence="2" id="KW-1185">Reference proteome</keyword>
<protein>
    <submittedName>
        <fullName evidence="1">RidA family protein</fullName>
    </submittedName>
</protein>
<dbReference type="InterPro" id="IPR006175">
    <property type="entry name" value="YjgF/YER057c/UK114"/>
</dbReference>
<evidence type="ECO:0000313" key="1">
    <source>
        <dbReference type="EMBL" id="RVU36737.1"/>
    </source>
</evidence>
<accession>A0A3S2WSE3</accession>
<dbReference type="Gene3D" id="3.30.1330.40">
    <property type="entry name" value="RutC-like"/>
    <property type="match status" value="1"/>
</dbReference>
<reference evidence="2" key="1">
    <citation type="submission" date="2019-01" db="EMBL/GenBank/DDBJ databases">
        <title>Gri0909 isolated from a small marine red alga.</title>
        <authorList>
            <person name="Kim J."/>
            <person name="Jeong S.E."/>
            <person name="Jeon C.O."/>
        </authorList>
    </citation>
    <scope>NUCLEOTIDE SEQUENCE [LARGE SCALE GENOMIC DNA]</scope>
    <source>
        <strain evidence="2">Gri0909</strain>
    </source>
</reference>
<dbReference type="PANTHER" id="PTHR43857">
    <property type="entry name" value="BLR7761 PROTEIN"/>
    <property type="match status" value="1"/>
</dbReference>
<name>A0A3S2WSE3_9PROT</name>
<proteinExistence type="predicted"/>
<evidence type="ECO:0000313" key="2">
    <source>
        <dbReference type="Proteomes" id="UP000287447"/>
    </source>
</evidence>
<dbReference type="PANTHER" id="PTHR43857:SF1">
    <property type="entry name" value="YJGH FAMILY PROTEIN"/>
    <property type="match status" value="1"/>
</dbReference>
<dbReference type="Pfam" id="PF01042">
    <property type="entry name" value="Ribonuc_L-PSP"/>
    <property type="match status" value="1"/>
</dbReference>